<evidence type="ECO:0000256" key="2">
    <source>
        <dbReference type="ARBA" id="ARBA00009450"/>
    </source>
</evidence>
<keyword evidence="14" id="KW-0449">Lipoprotein</keyword>
<reference evidence="18 19" key="1">
    <citation type="submission" date="2019-08" db="EMBL/GenBank/DDBJ databases">
        <authorList>
            <person name="Dhanesh K."/>
            <person name="Kumar G."/>
            <person name="Sasikala C."/>
            <person name="Venkata Ramana C."/>
        </authorList>
    </citation>
    <scope>NUCLEOTIDE SEQUENCE [LARGE SCALE GENOMIC DNA]</scope>
    <source>
        <strain evidence="18 19">JC645</strain>
    </source>
</reference>
<evidence type="ECO:0000313" key="19">
    <source>
        <dbReference type="Proteomes" id="UP000324479"/>
    </source>
</evidence>
<dbReference type="Proteomes" id="UP000324479">
    <property type="component" value="Unassembled WGS sequence"/>
</dbReference>
<proteinExistence type="inferred from homology"/>
<dbReference type="EMBL" id="VWOX01000017">
    <property type="protein sequence ID" value="KAA5539774.1"/>
    <property type="molecule type" value="Genomic_DNA"/>
</dbReference>
<gene>
    <name evidence="18" type="ORF">FYK55_23545</name>
</gene>
<dbReference type="GO" id="GO:0006811">
    <property type="term" value="P:monoatomic ion transport"/>
    <property type="evidence" value="ECO:0007669"/>
    <property type="project" value="UniProtKB-KW"/>
</dbReference>
<feature type="chain" id="PRO_5024419892" evidence="15">
    <location>
        <begin position="27"/>
        <end position="289"/>
    </location>
</feature>
<dbReference type="GO" id="GO:0046930">
    <property type="term" value="C:pore complex"/>
    <property type="evidence" value="ECO:0007669"/>
    <property type="project" value="UniProtKB-KW"/>
</dbReference>
<dbReference type="GO" id="GO:0009279">
    <property type="term" value="C:cell outer membrane"/>
    <property type="evidence" value="ECO:0007669"/>
    <property type="project" value="UniProtKB-SubCell"/>
</dbReference>
<keyword evidence="9" id="KW-0406">Ion transport</keyword>
<dbReference type="GO" id="GO:0015288">
    <property type="term" value="F:porin activity"/>
    <property type="evidence" value="ECO:0007669"/>
    <property type="project" value="UniProtKB-KW"/>
</dbReference>
<feature type="signal peptide" evidence="15">
    <location>
        <begin position="1"/>
        <end position="26"/>
    </location>
</feature>
<dbReference type="GO" id="GO:0015159">
    <property type="term" value="F:polysaccharide transmembrane transporter activity"/>
    <property type="evidence" value="ECO:0007669"/>
    <property type="project" value="InterPro"/>
</dbReference>
<keyword evidence="12" id="KW-0564">Palmitate</keyword>
<keyword evidence="8" id="KW-0625">Polysaccharide transport</keyword>
<dbReference type="InterPro" id="IPR049712">
    <property type="entry name" value="Poly_export"/>
</dbReference>
<accession>A0A5M6CX19</accession>
<comment type="caution">
    <text evidence="18">The sequence shown here is derived from an EMBL/GenBank/DDBJ whole genome shotgun (WGS) entry which is preliminary data.</text>
</comment>
<evidence type="ECO:0000313" key="18">
    <source>
        <dbReference type="EMBL" id="KAA5539774.1"/>
    </source>
</evidence>
<evidence type="ECO:0000256" key="9">
    <source>
        <dbReference type="ARBA" id="ARBA00023065"/>
    </source>
</evidence>
<evidence type="ECO:0000256" key="3">
    <source>
        <dbReference type="ARBA" id="ARBA00022448"/>
    </source>
</evidence>
<keyword evidence="10" id="KW-0626">Porin</keyword>
<evidence type="ECO:0000256" key="5">
    <source>
        <dbReference type="ARBA" id="ARBA00022597"/>
    </source>
</evidence>
<feature type="domain" description="Polysaccharide export protein N-terminal" evidence="16">
    <location>
        <begin position="67"/>
        <end position="129"/>
    </location>
</feature>
<keyword evidence="6" id="KW-0812">Transmembrane</keyword>
<keyword evidence="3" id="KW-0813">Transport</keyword>
<comment type="subcellular location">
    <subcellularLocation>
        <location evidence="1">Cell outer membrane</location>
        <topology evidence="1">Multi-pass membrane protein</topology>
    </subcellularLocation>
</comment>
<keyword evidence="11" id="KW-0472">Membrane</keyword>
<evidence type="ECO:0000259" key="17">
    <source>
        <dbReference type="Pfam" id="PF22461"/>
    </source>
</evidence>
<protein>
    <submittedName>
        <fullName evidence="18">Polysaccharide export protein</fullName>
    </submittedName>
</protein>
<evidence type="ECO:0000256" key="4">
    <source>
        <dbReference type="ARBA" id="ARBA00022452"/>
    </source>
</evidence>
<dbReference type="RefSeq" id="WP_150079085.1">
    <property type="nucleotide sequence ID" value="NZ_VWOX01000017.1"/>
</dbReference>
<sequence length="289" mass="31478">MKRHLQDLAAVFLLACLPLQSGCRTAASLGLPVSAGGHQLLSYASEMRQSTGHPPNVPTELAKAPLPSHRVEAGDVLVIEPNDFNSPVRLSADQTVQQDGTIELGSYGRMQVAGLSAEQIQEQVQSVVSQKESIKHQQKMALVAHRTGGMSVPDELTETPDYGVTVRLVNKESGLFYVMGEVNAPGSYPLVGNETVLDAIIAAGGLSDRCNDHKIILTRPQADGQPRAIMPICYQQILQLGDVSTNYQLMPGDRIYVPSMTLWEDIKQSVAWDNEKSCPHCREYSSRSQ</sequence>
<keyword evidence="5" id="KW-0762">Sugar transport</keyword>
<evidence type="ECO:0000256" key="7">
    <source>
        <dbReference type="ARBA" id="ARBA00022729"/>
    </source>
</evidence>
<evidence type="ECO:0000256" key="8">
    <source>
        <dbReference type="ARBA" id="ARBA00023047"/>
    </source>
</evidence>
<feature type="domain" description="SLBB" evidence="17">
    <location>
        <begin position="175"/>
        <end position="257"/>
    </location>
</feature>
<dbReference type="InterPro" id="IPR003715">
    <property type="entry name" value="Poly_export_N"/>
</dbReference>
<evidence type="ECO:0000256" key="6">
    <source>
        <dbReference type="ARBA" id="ARBA00022692"/>
    </source>
</evidence>
<dbReference type="PANTHER" id="PTHR33619">
    <property type="entry name" value="POLYSACCHARIDE EXPORT PROTEIN GFCE-RELATED"/>
    <property type="match status" value="1"/>
</dbReference>
<dbReference type="Gene3D" id="3.30.1950.10">
    <property type="entry name" value="wza like domain"/>
    <property type="match status" value="1"/>
</dbReference>
<evidence type="ECO:0000256" key="1">
    <source>
        <dbReference type="ARBA" id="ARBA00004571"/>
    </source>
</evidence>
<organism evidence="18 19">
    <name type="scientific">Roseiconus nitratireducens</name>
    <dbReference type="NCBI Taxonomy" id="2605748"/>
    <lineage>
        <taxon>Bacteria</taxon>
        <taxon>Pseudomonadati</taxon>
        <taxon>Planctomycetota</taxon>
        <taxon>Planctomycetia</taxon>
        <taxon>Pirellulales</taxon>
        <taxon>Pirellulaceae</taxon>
        <taxon>Roseiconus</taxon>
    </lineage>
</organism>
<dbReference type="Pfam" id="PF22461">
    <property type="entry name" value="SLBB_2"/>
    <property type="match status" value="1"/>
</dbReference>
<evidence type="ECO:0000256" key="11">
    <source>
        <dbReference type="ARBA" id="ARBA00023136"/>
    </source>
</evidence>
<dbReference type="Pfam" id="PF02563">
    <property type="entry name" value="Poly_export"/>
    <property type="match status" value="1"/>
</dbReference>
<name>A0A5M6CX19_9BACT</name>
<evidence type="ECO:0000259" key="16">
    <source>
        <dbReference type="Pfam" id="PF02563"/>
    </source>
</evidence>
<dbReference type="PANTHER" id="PTHR33619:SF3">
    <property type="entry name" value="POLYSACCHARIDE EXPORT PROTEIN GFCE-RELATED"/>
    <property type="match status" value="1"/>
</dbReference>
<evidence type="ECO:0000256" key="10">
    <source>
        <dbReference type="ARBA" id="ARBA00023114"/>
    </source>
</evidence>
<evidence type="ECO:0000256" key="12">
    <source>
        <dbReference type="ARBA" id="ARBA00023139"/>
    </source>
</evidence>
<dbReference type="Gene3D" id="3.10.560.10">
    <property type="entry name" value="Outer membrane lipoprotein wza domain like"/>
    <property type="match status" value="1"/>
</dbReference>
<evidence type="ECO:0000256" key="13">
    <source>
        <dbReference type="ARBA" id="ARBA00023237"/>
    </source>
</evidence>
<evidence type="ECO:0000256" key="15">
    <source>
        <dbReference type="SAM" id="SignalP"/>
    </source>
</evidence>
<keyword evidence="4" id="KW-1134">Transmembrane beta strand</keyword>
<keyword evidence="13" id="KW-0998">Cell outer membrane</keyword>
<evidence type="ECO:0000256" key="14">
    <source>
        <dbReference type="ARBA" id="ARBA00023288"/>
    </source>
</evidence>
<keyword evidence="19" id="KW-1185">Reference proteome</keyword>
<keyword evidence="7 15" id="KW-0732">Signal</keyword>
<dbReference type="InterPro" id="IPR054765">
    <property type="entry name" value="SLBB_dom"/>
</dbReference>
<comment type="similarity">
    <text evidence="2">Belongs to the BexD/CtrA/VexA family.</text>
</comment>
<dbReference type="AlphaFoldDB" id="A0A5M6CX19"/>